<dbReference type="PANTHER" id="PTHR38471:SF2">
    <property type="entry name" value="FOUR HELIX BUNDLE PROTEIN"/>
    <property type="match status" value="1"/>
</dbReference>
<dbReference type="NCBIfam" id="TIGR02436">
    <property type="entry name" value="four helix bundle protein"/>
    <property type="match status" value="1"/>
</dbReference>
<gene>
    <name evidence="1" type="ORF">JEM65_07990</name>
</gene>
<dbReference type="Pfam" id="PF05635">
    <property type="entry name" value="23S_rRNA_IVP"/>
    <property type="match status" value="1"/>
</dbReference>
<comment type="caution">
    <text evidence="1">The sequence shown here is derived from an EMBL/GenBank/DDBJ whole genome shotgun (WGS) entry which is preliminary data.</text>
</comment>
<name>A0A934KTU4_9FLAO</name>
<dbReference type="PANTHER" id="PTHR38471">
    <property type="entry name" value="FOUR HELIX BUNDLE PROTEIN"/>
    <property type="match status" value="1"/>
</dbReference>
<keyword evidence="2" id="KW-1185">Reference proteome</keyword>
<dbReference type="InterPro" id="IPR036583">
    <property type="entry name" value="23S_rRNA_IVS_sf"/>
</dbReference>
<protein>
    <submittedName>
        <fullName evidence="1">Four helix bundle protein</fullName>
    </submittedName>
</protein>
<sequence length="115" mass="13221">MDHKDLDVWKKSMDLVELVYRLSSQFPSDEKFGLTNQIRRAVVSIPANISEGAGRKGDKELIQFLHIALGSLAELETHYLIAVRLKYCNINKEFEGVLLEVKRLLIGFRNYIQSK</sequence>
<organism evidence="1 2">
    <name type="scientific">Gelidibacter salicanalis</name>
    <dbReference type="NCBI Taxonomy" id="291193"/>
    <lineage>
        <taxon>Bacteria</taxon>
        <taxon>Pseudomonadati</taxon>
        <taxon>Bacteroidota</taxon>
        <taxon>Flavobacteriia</taxon>
        <taxon>Flavobacteriales</taxon>
        <taxon>Flavobacteriaceae</taxon>
        <taxon>Gelidibacter</taxon>
    </lineage>
</organism>
<dbReference type="CDD" id="cd16377">
    <property type="entry name" value="23S_rRNA_IVP_like"/>
    <property type="match status" value="1"/>
</dbReference>
<dbReference type="AlphaFoldDB" id="A0A934KTU4"/>
<dbReference type="Proteomes" id="UP000662373">
    <property type="component" value="Unassembled WGS sequence"/>
</dbReference>
<dbReference type="RefSeq" id="WP_199598422.1">
    <property type="nucleotide sequence ID" value="NZ_JAEHJZ010000017.1"/>
</dbReference>
<reference evidence="1 2" key="1">
    <citation type="submission" date="2020-09" db="EMBL/GenBank/DDBJ databases">
        <title>Draft genome of Gelidibacter salicanalis PAMC21136.</title>
        <authorList>
            <person name="Park H."/>
        </authorList>
    </citation>
    <scope>NUCLEOTIDE SEQUENCE [LARGE SCALE GENOMIC DNA]</scope>
    <source>
        <strain evidence="1 2">PAMC21136</strain>
    </source>
</reference>
<accession>A0A934KTU4</accession>
<evidence type="ECO:0000313" key="2">
    <source>
        <dbReference type="Proteomes" id="UP000662373"/>
    </source>
</evidence>
<dbReference type="SUPFAM" id="SSF158446">
    <property type="entry name" value="IVS-encoded protein-like"/>
    <property type="match status" value="1"/>
</dbReference>
<dbReference type="InterPro" id="IPR012657">
    <property type="entry name" value="23S_rRNA-intervening_sequence"/>
</dbReference>
<dbReference type="EMBL" id="JAEHJZ010000017">
    <property type="protein sequence ID" value="MBJ7880587.1"/>
    <property type="molecule type" value="Genomic_DNA"/>
</dbReference>
<proteinExistence type="predicted"/>
<evidence type="ECO:0000313" key="1">
    <source>
        <dbReference type="EMBL" id="MBJ7880587.1"/>
    </source>
</evidence>
<dbReference type="Gene3D" id="1.20.1440.60">
    <property type="entry name" value="23S rRNA-intervening sequence"/>
    <property type="match status" value="1"/>
</dbReference>